<gene>
    <name evidence="4" type="ORF">BHV79_09050</name>
</gene>
<proteinExistence type="predicted"/>
<evidence type="ECO:0000256" key="2">
    <source>
        <dbReference type="ARBA" id="ARBA00022679"/>
    </source>
</evidence>
<dbReference type="InterPro" id="IPR029044">
    <property type="entry name" value="Nucleotide-diphossugar_trans"/>
</dbReference>
<evidence type="ECO:0000259" key="3">
    <source>
        <dbReference type="Pfam" id="PF00535"/>
    </source>
</evidence>
<protein>
    <recommendedName>
        <fullName evidence="3">Glycosyltransferase 2-like domain-containing protein</fullName>
    </recommendedName>
</protein>
<evidence type="ECO:0000256" key="1">
    <source>
        <dbReference type="ARBA" id="ARBA00022676"/>
    </source>
</evidence>
<feature type="domain" description="Glycosyltransferase 2-like" evidence="3">
    <location>
        <begin position="8"/>
        <end position="141"/>
    </location>
</feature>
<dbReference type="InterPro" id="IPR001173">
    <property type="entry name" value="Glyco_trans_2-like"/>
</dbReference>
<dbReference type="PANTHER" id="PTHR22916:SF51">
    <property type="entry name" value="GLYCOSYLTRANSFERASE EPSH-RELATED"/>
    <property type="match status" value="1"/>
</dbReference>
<dbReference type="Proteomes" id="UP000186549">
    <property type="component" value="Unassembled WGS sequence"/>
</dbReference>
<dbReference type="Pfam" id="PF00535">
    <property type="entry name" value="Glycos_transf_2"/>
    <property type="match status" value="1"/>
</dbReference>
<name>A0A1Q6I2X2_BACUN</name>
<keyword evidence="2" id="KW-0808">Transferase</keyword>
<evidence type="ECO:0000313" key="5">
    <source>
        <dbReference type="Proteomes" id="UP000186549"/>
    </source>
</evidence>
<dbReference type="CDD" id="cd00761">
    <property type="entry name" value="Glyco_tranf_GTA_type"/>
    <property type="match status" value="1"/>
</dbReference>
<comment type="caution">
    <text evidence="4">The sequence shown here is derived from an EMBL/GenBank/DDBJ whole genome shotgun (WGS) entry which is preliminary data.</text>
</comment>
<reference evidence="4 5" key="1">
    <citation type="journal article" date="2016" name="Nat. Biotechnol.">
        <title>Measurement of bacterial replication rates in microbial communities.</title>
        <authorList>
            <person name="Brown C.T."/>
            <person name="Olm M.R."/>
            <person name="Thomas B.C."/>
            <person name="Banfield J.F."/>
        </authorList>
    </citation>
    <scope>NUCLEOTIDE SEQUENCE [LARGE SCALE GENOMIC DNA]</scope>
    <source>
        <strain evidence="4">45_41</strain>
    </source>
</reference>
<evidence type="ECO:0000313" key="4">
    <source>
        <dbReference type="EMBL" id="OKZ33204.1"/>
    </source>
</evidence>
<dbReference type="SUPFAM" id="SSF53448">
    <property type="entry name" value="Nucleotide-diphospho-sugar transferases"/>
    <property type="match status" value="1"/>
</dbReference>
<dbReference type="PANTHER" id="PTHR22916">
    <property type="entry name" value="GLYCOSYLTRANSFERASE"/>
    <property type="match status" value="1"/>
</dbReference>
<accession>A0A1Q6I2X2</accession>
<sequence length="336" mass="39012">MKDQPLVSICVPVYNVEQYIERCCRSLFGQSYNNIEYIFVDDCSPDESTNIVRKTLLDYPQRINSVQIIKHKENKGLSGTRNSGVDASNGYFLLFVDSDDYIDSQTVESLVRQAMRDDSDVVIYDTKFIYANKIVIPHRTVPSNKEDVVKYLLTYKLAPSVCGKLYKTSLIKDHGIRFIEGLNVGEDYCTSPRILYYANKVSHCKGCYYNYIKYNETSYTNNYKAKNIEDIICAVSILDVFFKSKSAYLIYEDCLQEAHLRVKVNLLLNICRYRSSVWNLMPMVASLYQNMKQANSVLPRKYKFVLWLSEHKLYNTLYVYVNIGTYLKELFAKIHG</sequence>
<dbReference type="AlphaFoldDB" id="A0A1Q6I2X2"/>
<dbReference type="EMBL" id="MNQU01000212">
    <property type="protein sequence ID" value="OKZ33204.1"/>
    <property type="molecule type" value="Genomic_DNA"/>
</dbReference>
<dbReference type="GO" id="GO:0016758">
    <property type="term" value="F:hexosyltransferase activity"/>
    <property type="evidence" value="ECO:0007669"/>
    <property type="project" value="UniProtKB-ARBA"/>
</dbReference>
<organism evidence="4 5">
    <name type="scientific">Bacteroides uniformis</name>
    <dbReference type="NCBI Taxonomy" id="820"/>
    <lineage>
        <taxon>Bacteria</taxon>
        <taxon>Pseudomonadati</taxon>
        <taxon>Bacteroidota</taxon>
        <taxon>Bacteroidia</taxon>
        <taxon>Bacteroidales</taxon>
        <taxon>Bacteroidaceae</taxon>
        <taxon>Bacteroides</taxon>
    </lineage>
</organism>
<dbReference type="Gene3D" id="3.90.550.10">
    <property type="entry name" value="Spore Coat Polysaccharide Biosynthesis Protein SpsA, Chain A"/>
    <property type="match status" value="1"/>
</dbReference>
<keyword evidence="1" id="KW-0328">Glycosyltransferase</keyword>